<evidence type="ECO:0000256" key="5">
    <source>
        <dbReference type="ARBA" id="ARBA00022679"/>
    </source>
</evidence>
<keyword evidence="5" id="KW-0808">Transferase</keyword>
<feature type="compositionally biased region" description="Low complexity" evidence="8">
    <location>
        <begin position="74"/>
        <end position="87"/>
    </location>
</feature>
<evidence type="ECO:0000256" key="6">
    <source>
        <dbReference type="ARBA" id="ARBA00022691"/>
    </source>
</evidence>
<dbReference type="PROSITE" id="PS50868">
    <property type="entry name" value="POST_SET"/>
    <property type="match status" value="1"/>
</dbReference>
<keyword evidence="6" id="KW-0949">S-adenosyl-L-methionine</keyword>
<dbReference type="GO" id="GO:0032259">
    <property type="term" value="P:methylation"/>
    <property type="evidence" value="ECO:0007669"/>
    <property type="project" value="UniProtKB-KW"/>
</dbReference>
<dbReference type="AlphaFoldDB" id="A0A0E0AVY8"/>
<evidence type="ECO:0000256" key="3">
    <source>
        <dbReference type="ARBA" id="ARBA00022454"/>
    </source>
</evidence>
<evidence type="ECO:0000256" key="7">
    <source>
        <dbReference type="ARBA" id="ARBA00023242"/>
    </source>
</evidence>
<name>A0A0E0AVY8_9ORYZ</name>
<evidence type="ECO:0008006" key="13">
    <source>
        <dbReference type="Google" id="ProtNLM"/>
    </source>
</evidence>
<dbReference type="PROSITE" id="PS50280">
    <property type="entry name" value="SET"/>
    <property type="match status" value="1"/>
</dbReference>
<dbReference type="STRING" id="40148.A0A0E0AVY8"/>
<dbReference type="Gramene" id="OGLUM08G17070.1">
    <property type="protein sequence ID" value="OGLUM08G17070.1"/>
    <property type="gene ID" value="OGLUM08G17070"/>
</dbReference>
<protein>
    <recommendedName>
        <fullName evidence="13">SET domain-containing protein</fullName>
    </recommendedName>
</protein>
<sequence>MAGPPGPAPGTSSSSSSLPSRRRRRPPPRLGRRRGGDDQQPPHPPEASSEALPCAASPPARRRGGDHQPPHPPEAALEALRGAASPPARRRGGDLHPSHPPEAASEALRGAASPPERRRGGDRQPSHPTEAASEAPSGSASPPARRRGGDQQPPPAVAVVVTSEGGVGPRRSFRISLRHRVRVVPWVKPPVARKPKDPAKPPPPSIEALAAEWAKEKAASGAPEEECVLPFLQKDAPKKLDIVKVLGLDGFGYMDTVILSLKSYRKNIPITVGNFVIVMQSCIRLVLKKVMDAVLDMMQVQQMEAFRRLPLPHTFQEFNIDPIKKEELDNGTEPPPYKIKIIPTGLYWLAALGLVTAQMSALTNHFADRKRLRSLSGILLQTQYCGWGSRALEAIEKDDFVIEFVGEVIDDETCEERLEDMRRRGDKNFYMCKVKKDFVIDATFKGNDCRFFNHSCEPNCQLQKWQVNGKTRLGVFASKAIEVGEPLTYDYRFEQHYGPEIECFCGAQNCQGNMSVSGKD</sequence>
<accession>A0A0E0AVY8</accession>
<dbReference type="InterPro" id="IPR050777">
    <property type="entry name" value="SET2_Histone-Lys_MeTrsfase"/>
</dbReference>
<evidence type="ECO:0000256" key="8">
    <source>
        <dbReference type="SAM" id="MobiDB-lite"/>
    </source>
</evidence>
<keyword evidence="7" id="KW-0539">Nucleus</keyword>
<evidence type="ECO:0000313" key="12">
    <source>
        <dbReference type="Proteomes" id="UP000026961"/>
    </source>
</evidence>
<comment type="subcellular location">
    <subcellularLocation>
        <location evidence="2">Chromosome</location>
    </subcellularLocation>
    <subcellularLocation>
        <location evidence="1">Nucleus</location>
    </subcellularLocation>
</comment>
<dbReference type="GO" id="GO:0008168">
    <property type="term" value="F:methyltransferase activity"/>
    <property type="evidence" value="ECO:0007669"/>
    <property type="project" value="UniProtKB-KW"/>
</dbReference>
<dbReference type="GO" id="GO:0005634">
    <property type="term" value="C:nucleus"/>
    <property type="evidence" value="ECO:0007669"/>
    <property type="project" value="UniProtKB-SubCell"/>
</dbReference>
<feature type="compositionally biased region" description="Basic residues" evidence="8">
    <location>
        <begin position="20"/>
        <end position="33"/>
    </location>
</feature>
<reference evidence="11" key="2">
    <citation type="submission" date="2018-05" db="EMBL/GenBank/DDBJ databases">
        <title>OgluRS3 (Oryza glumaepatula Reference Sequence Version 3).</title>
        <authorList>
            <person name="Zhang J."/>
            <person name="Kudrna D."/>
            <person name="Lee S."/>
            <person name="Talag J."/>
            <person name="Welchert J."/>
            <person name="Wing R.A."/>
        </authorList>
    </citation>
    <scope>NUCLEOTIDE SEQUENCE [LARGE SCALE GENOMIC DNA]</scope>
</reference>
<dbReference type="Proteomes" id="UP000026961">
    <property type="component" value="Chromosome 8"/>
</dbReference>
<proteinExistence type="predicted"/>
<reference evidence="11" key="1">
    <citation type="submission" date="2015-04" db="UniProtKB">
        <authorList>
            <consortium name="EnsemblPlants"/>
        </authorList>
    </citation>
    <scope>IDENTIFICATION</scope>
</reference>
<dbReference type="PANTHER" id="PTHR22884">
    <property type="entry name" value="SET DOMAIN PROTEINS"/>
    <property type="match status" value="1"/>
</dbReference>
<keyword evidence="4" id="KW-0489">Methyltransferase</keyword>
<evidence type="ECO:0000256" key="4">
    <source>
        <dbReference type="ARBA" id="ARBA00022603"/>
    </source>
</evidence>
<evidence type="ECO:0000259" key="9">
    <source>
        <dbReference type="PROSITE" id="PS50280"/>
    </source>
</evidence>
<dbReference type="InterPro" id="IPR003616">
    <property type="entry name" value="Post-SET_dom"/>
</dbReference>
<keyword evidence="12" id="KW-1185">Reference proteome</keyword>
<feature type="compositionally biased region" description="Low complexity" evidence="8">
    <location>
        <begin position="9"/>
        <end position="19"/>
    </location>
</feature>
<feature type="compositionally biased region" description="Basic and acidic residues" evidence="8">
    <location>
        <begin position="115"/>
        <end position="125"/>
    </location>
</feature>
<dbReference type="Gene3D" id="2.170.270.10">
    <property type="entry name" value="SET domain"/>
    <property type="match status" value="1"/>
</dbReference>
<evidence type="ECO:0000256" key="2">
    <source>
        <dbReference type="ARBA" id="ARBA00004286"/>
    </source>
</evidence>
<evidence type="ECO:0000256" key="1">
    <source>
        <dbReference type="ARBA" id="ARBA00004123"/>
    </source>
</evidence>
<dbReference type="GO" id="GO:0005694">
    <property type="term" value="C:chromosome"/>
    <property type="evidence" value="ECO:0007669"/>
    <property type="project" value="UniProtKB-SubCell"/>
</dbReference>
<dbReference type="Pfam" id="PF00856">
    <property type="entry name" value="SET"/>
    <property type="match status" value="1"/>
</dbReference>
<dbReference type="InterPro" id="IPR046341">
    <property type="entry name" value="SET_dom_sf"/>
</dbReference>
<keyword evidence="3" id="KW-0158">Chromosome</keyword>
<feature type="domain" description="Post-SET" evidence="10">
    <location>
        <begin position="499"/>
        <end position="515"/>
    </location>
</feature>
<feature type="region of interest" description="Disordered" evidence="8">
    <location>
        <begin position="1"/>
        <end position="163"/>
    </location>
</feature>
<dbReference type="SUPFAM" id="SSF82199">
    <property type="entry name" value="SET domain"/>
    <property type="match status" value="1"/>
</dbReference>
<feature type="domain" description="SET" evidence="9">
    <location>
        <begin position="370"/>
        <end position="492"/>
    </location>
</feature>
<evidence type="ECO:0000259" key="10">
    <source>
        <dbReference type="PROSITE" id="PS50868"/>
    </source>
</evidence>
<dbReference type="EnsemblPlants" id="OGLUM08G17070.1">
    <property type="protein sequence ID" value="OGLUM08G17070.1"/>
    <property type="gene ID" value="OGLUM08G17070"/>
</dbReference>
<dbReference type="InterPro" id="IPR001214">
    <property type="entry name" value="SET_dom"/>
</dbReference>
<organism evidence="11">
    <name type="scientific">Oryza glumipatula</name>
    <dbReference type="NCBI Taxonomy" id="40148"/>
    <lineage>
        <taxon>Eukaryota</taxon>
        <taxon>Viridiplantae</taxon>
        <taxon>Streptophyta</taxon>
        <taxon>Embryophyta</taxon>
        <taxon>Tracheophyta</taxon>
        <taxon>Spermatophyta</taxon>
        <taxon>Magnoliopsida</taxon>
        <taxon>Liliopsida</taxon>
        <taxon>Poales</taxon>
        <taxon>Poaceae</taxon>
        <taxon>BOP clade</taxon>
        <taxon>Oryzoideae</taxon>
        <taxon>Oryzeae</taxon>
        <taxon>Oryzinae</taxon>
        <taxon>Oryza</taxon>
    </lineage>
</organism>
<evidence type="ECO:0000313" key="11">
    <source>
        <dbReference type="EnsemblPlants" id="OGLUM08G17070.1"/>
    </source>
</evidence>
<dbReference type="SMART" id="SM00317">
    <property type="entry name" value="SET"/>
    <property type="match status" value="1"/>
</dbReference>
<dbReference type="eggNOG" id="KOG1081">
    <property type="taxonomic scope" value="Eukaryota"/>
</dbReference>